<dbReference type="Gene3D" id="3.30.40.10">
    <property type="entry name" value="Zinc/RING finger domain, C3HC4 (zinc finger)"/>
    <property type="match status" value="1"/>
</dbReference>
<dbReference type="PROSITE" id="PS50089">
    <property type="entry name" value="ZF_RING_2"/>
    <property type="match status" value="1"/>
</dbReference>
<dbReference type="AlphaFoldDB" id="M8B8I5"/>
<evidence type="ECO:0000256" key="7">
    <source>
        <dbReference type="ARBA" id="ARBA00022723"/>
    </source>
</evidence>
<feature type="region of interest" description="Disordered" evidence="12">
    <location>
        <begin position="1"/>
        <end position="55"/>
    </location>
</feature>
<dbReference type="GO" id="GO:0016567">
    <property type="term" value="P:protein ubiquitination"/>
    <property type="evidence" value="ECO:0007669"/>
    <property type="project" value="InterPro"/>
</dbReference>
<dbReference type="CDD" id="cd20341">
    <property type="entry name" value="BRcat_RBR_RNF14"/>
    <property type="match status" value="1"/>
</dbReference>
<dbReference type="PROSITE" id="PS51873">
    <property type="entry name" value="TRIAD"/>
    <property type="match status" value="1"/>
</dbReference>
<reference evidence="13" key="1">
    <citation type="submission" date="2015-06" db="UniProtKB">
        <authorList>
            <consortium name="EnsemblPlants"/>
        </authorList>
    </citation>
    <scope>IDENTIFICATION</scope>
</reference>
<dbReference type="GO" id="GO:0061630">
    <property type="term" value="F:ubiquitin protein ligase activity"/>
    <property type="evidence" value="ECO:0007669"/>
    <property type="project" value="UniProtKB-EC"/>
</dbReference>
<dbReference type="SUPFAM" id="SSF54495">
    <property type="entry name" value="UBC-like"/>
    <property type="match status" value="1"/>
</dbReference>
<evidence type="ECO:0000256" key="3">
    <source>
        <dbReference type="ARBA" id="ARBA00003976"/>
    </source>
</evidence>
<dbReference type="InterPro" id="IPR013083">
    <property type="entry name" value="Znf_RING/FYVE/PHD"/>
</dbReference>
<name>M8B8I5_AEGTA</name>
<proteinExistence type="inferred from homology"/>
<evidence type="ECO:0000256" key="6">
    <source>
        <dbReference type="ARBA" id="ARBA00022679"/>
    </source>
</evidence>
<evidence type="ECO:0000256" key="8">
    <source>
        <dbReference type="ARBA" id="ARBA00022737"/>
    </source>
</evidence>
<dbReference type="GO" id="GO:0008270">
    <property type="term" value="F:zinc ion binding"/>
    <property type="evidence" value="ECO:0007669"/>
    <property type="project" value="UniProtKB-KW"/>
</dbReference>
<feature type="compositionally biased region" description="Polar residues" evidence="12">
    <location>
        <begin position="1"/>
        <end position="13"/>
    </location>
</feature>
<evidence type="ECO:0000256" key="1">
    <source>
        <dbReference type="ARBA" id="ARBA00001798"/>
    </source>
</evidence>
<evidence type="ECO:0000256" key="12">
    <source>
        <dbReference type="SAM" id="MobiDB-lite"/>
    </source>
</evidence>
<dbReference type="Pfam" id="PF05773">
    <property type="entry name" value="RWD"/>
    <property type="match status" value="1"/>
</dbReference>
<dbReference type="InterPro" id="IPR044066">
    <property type="entry name" value="TRIAD_supradom"/>
</dbReference>
<dbReference type="CDD" id="cd23134">
    <property type="entry name" value="RING-HC_ITT1-like"/>
    <property type="match status" value="1"/>
</dbReference>
<dbReference type="Gene3D" id="3.10.110.10">
    <property type="entry name" value="Ubiquitin Conjugating Enzyme"/>
    <property type="match status" value="1"/>
</dbReference>
<dbReference type="InterPro" id="IPR017907">
    <property type="entry name" value="Znf_RING_CS"/>
</dbReference>
<comment type="similarity">
    <text evidence="4">Belongs to the RBR family. Ariadne subfamily.</text>
</comment>
<dbReference type="SMART" id="SM00647">
    <property type="entry name" value="IBR"/>
    <property type="match status" value="1"/>
</dbReference>
<dbReference type="InterPro" id="IPR006575">
    <property type="entry name" value="RWD_dom"/>
</dbReference>
<dbReference type="InterPro" id="IPR001841">
    <property type="entry name" value="Znf_RING"/>
</dbReference>
<dbReference type="PROSITE" id="PS00518">
    <property type="entry name" value="ZF_RING_1"/>
    <property type="match status" value="1"/>
</dbReference>
<dbReference type="SMART" id="SM00184">
    <property type="entry name" value="RING"/>
    <property type="match status" value="2"/>
</dbReference>
<evidence type="ECO:0000256" key="5">
    <source>
        <dbReference type="ARBA" id="ARBA00012251"/>
    </source>
</evidence>
<dbReference type="SUPFAM" id="SSF57850">
    <property type="entry name" value="RING/U-box"/>
    <property type="match status" value="3"/>
</dbReference>
<keyword evidence="9" id="KW-0863">Zinc-finger</keyword>
<keyword evidence="7" id="KW-0479">Metal-binding</keyword>
<accession>M8B8I5</accession>
<evidence type="ECO:0000256" key="9">
    <source>
        <dbReference type="ARBA" id="ARBA00022771"/>
    </source>
</evidence>
<dbReference type="CDD" id="cd20336">
    <property type="entry name" value="Rcat_RBR"/>
    <property type="match status" value="1"/>
</dbReference>
<organism evidence="13">
    <name type="scientific">Aegilops tauschii</name>
    <name type="common">Tausch's goatgrass</name>
    <name type="synonym">Aegilops squarrosa</name>
    <dbReference type="NCBI Taxonomy" id="37682"/>
    <lineage>
        <taxon>Eukaryota</taxon>
        <taxon>Viridiplantae</taxon>
        <taxon>Streptophyta</taxon>
        <taxon>Embryophyta</taxon>
        <taxon>Tracheophyta</taxon>
        <taxon>Spermatophyta</taxon>
        <taxon>Magnoliopsida</taxon>
        <taxon>Liliopsida</taxon>
        <taxon>Poales</taxon>
        <taxon>Poaceae</taxon>
        <taxon>BOP clade</taxon>
        <taxon>Pooideae</taxon>
        <taxon>Triticodae</taxon>
        <taxon>Triticeae</taxon>
        <taxon>Triticinae</taxon>
        <taxon>Aegilops</taxon>
    </lineage>
</organism>
<dbReference type="InterPro" id="IPR016135">
    <property type="entry name" value="UBQ-conjugating_enzyme/RWD"/>
</dbReference>
<protein>
    <recommendedName>
        <fullName evidence="5">RBR-type E3 ubiquitin transferase</fullName>
        <ecNumber evidence="5">2.3.2.31</ecNumber>
    </recommendedName>
</protein>
<keyword evidence="11" id="KW-0862">Zinc</keyword>
<dbReference type="InterPro" id="IPR031127">
    <property type="entry name" value="E3_UB_ligase_RBR"/>
</dbReference>
<dbReference type="Pfam" id="PF01485">
    <property type="entry name" value="IBR"/>
    <property type="match status" value="1"/>
</dbReference>
<keyword evidence="6" id="KW-0808">Transferase</keyword>
<sequence length="613" mass="68660">MRRSDVSATSSSVHIGPSDRTYNPSHSLARPNPSHFTSLPSATQAPVRRSPAFSGITGSGSEYYTSISVDSELIPRSPDEEMAIRLALRRSREKARMRQCSDSIRQESIGSAQMVHGSRARCAIAASLDAALNSAVRVASRVATNNQPAAEPWMEMESAHRDDDLSPEAMLALEAIFGDKICIFGEKKAGPRSFQIQVYCEIPDGITVMLEPFQGDDDDPKSQFLENFSVEHLAPLSLTCLMPPSYPSHHPPHFTLGVQWLDNVKSSMLSHLGFDNGIVVRQPHIAVGPVDFRVVGEILSAESVVQQLISYNEEQCHESFLHGLHACMICFSEYTGVDFVKLPCQHYFCQRCMETYSRIHLKEGTVLKLVCPDDKCGGIIIPPNLLKRLLGDADFERCERLMLQKALDSMADVAYCPRCGTACLLDEDKAGCSNCLFNFCTRCREPCHTGRSCIILTPEEKLLTLQEQSRVRQWSKGDIDRRINLANEIFSIKEVLRSSVPCPHCGIAFIRVSGCNHMFCRNCHREFNYLNARRTETVRALDFITVNTVQIERKVLSLPVSIRQYPCPKCHRPYPKVVRKISEHYGPRGCKQHTVDPEIVRTKNKDDSGSELL</sequence>
<dbReference type="FunFam" id="3.30.40.10:FF:000358">
    <property type="entry name" value="RBR-type E3 ubiquitin transferase"/>
    <property type="match status" value="1"/>
</dbReference>
<evidence type="ECO:0000256" key="11">
    <source>
        <dbReference type="ARBA" id="ARBA00022833"/>
    </source>
</evidence>
<keyword evidence="10" id="KW-0833">Ubl conjugation pathway</keyword>
<evidence type="ECO:0000256" key="2">
    <source>
        <dbReference type="ARBA" id="ARBA00001947"/>
    </source>
</evidence>
<comment type="cofactor">
    <cofactor evidence="2">
        <name>Zn(2+)</name>
        <dbReference type="ChEBI" id="CHEBI:29105"/>
    </cofactor>
</comment>
<dbReference type="Gene3D" id="1.20.120.1750">
    <property type="match status" value="1"/>
</dbReference>
<evidence type="ECO:0000256" key="4">
    <source>
        <dbReference type="ARBA" id="ARBA00005884"/>
    </source>
</evidence>
<evidence type="ECO:0000256" key="10">
    <source>
        <dbReference type="ARBA" id="ARBA00022786"/>
    </source>
</evidence>
<dbReference type="InterPro" id="IPR002867">
    <property type="entry name" value="IBR_dom"/>
</dbReference>
<comment type="function">
    <text evidence="3">Might act as an E3 ubiquitin-protein ligase, or as part of E3 complex, which accepts ubiquitin from specific E2 ubiquitin-conjugating enzymes and then transfers it to substrates.</text>
</comment>
<feature type="compositionally biased region" description="Polar residues" evidence="12">
    <location>
        <begin position="34"/>
        <end position="44"/>
    </location>
</feature>
<dbReference type="EnsemblPlants" id="EMT10276">
    <property type="protein sequence ID" value="EMT10276"/>
    <property type="gene ID" value="F775_19895"/>
</dbReference>
<keyword evidence="8" id="KW-0677">Repeat</keyword>
<dbReference type="EC" id="2.3.2.31" evidence="5"/>
<comment type="catalytic activity">
    <reaction evidence="1">
        <text>[E2 ubiquitin-conjugating enzyme]-S-ubiquitinyl-L-cysteine + [acceptor protein]-L-lysine = [E2 ubiquitin-conjugating enzyme]-L-cysteine + [acceptor protein]-N(6)-ubiquitinyl-L-lysine.</text>
        <dbReference type="EC" id="2.3.2.31"/>
    </reaction>
</comment>
<evidence type="ECO:0000313" key="13">
    <source>
        <dbReference type="EnsemblPlants" id="EMT10276"/>
    </source>
</evidence>
<dbReference type="PANTHER" id="PTHR11685">
    <property type="entry name" value="RBR FAMILY RING FINGER AND IBR DOMAIN-CONTAINING"/>
    <property type="match status" value="1"/>
</dbReference>